<name>M0IMU5_9EURY</name>
<dbReference type="PATRIC" id="fig|662479.7.peg.462"/>
<proteinExistence type="predicted"/>
<dbReference type="InterPro" id="IPR011050">
    <property type="entry name" value="Pectin_lyase_fold/virulence"/>
</dbReference>
<dbReference type="Proteomes" id="UP000011550">
    <property type="component" value="Unassembled WGS sequence"/>
</dbReference>
<dbReference type="EMBL" id="AOLN01000004">
    <property type="protein sequence ID" value="ELZ98030.1"/>
    <property type="molecule type" value="Genomic_DNA"/>
</dbReference>
<evidence type="ECO:0000313" key="3">
    <source>
        <dbReference type="Proteomes" id="UP000011550"/>
    </source>
</evidence>
<keyword evidence="3" id="KW-1185">Reference proteome</keyword>
<reference evidence="2 3" key="1">
    <citation type="journal article" date="2014" name="PLoS Genet.">
        <title>Phylogenetically driven sequencing of extremely halophilic archaea reveals strategies for static and dynamic osmo-response.</title>
        <authorList>
            <person name="Becker E.A."/>
            <person name="Seitzer P.M."/>
            <person name="Tritt A."/>
            <person name="Larsen D."/>
            <person name="Krusor M."/>
            <person name="Yao A.I."/>
            <person name="Wu D."/>
            <person name="Madern D."/>
            <person name="Eisen J.A."/>
            <person name="Darling A.E."/>
            <person name="Facciotti M.T."/>
        </authorList>
    </citation>
    <scope>NUCLEOTIDE SEQUENCE [LARGE SCALE GENOMIC DNA]</scope>
    <source>
        <strain evidence="2 3">ATCC BAA-1512</strain>
    </source>
</reference>
<evidence type="ECO:0000313" key="2">
    <source>
        <dbReference type="EMBL" id="ELZ98030.1"/>
    </source>
</evidence>
<gene>
    <name evidence="2" type="ORF">C440_02243</name>
</gene>
<protein>
    <recommendedName>
        <fullName evidence="4">Right handed beta helix domain-containing protein</fullName>
    </recommendedName>
</protein>
<dbReference type="SUPFAM" id="SSF51126">
    <property type="entry name" value="Pectin lyase-like"/>
    <property type="match status" value="1"/>
</dbReference>
<feature type="region of interest" description="Disordered" evidence="1">
    <location>
        <begin position="88"/>
        <end position="113"/>
    </location>
</feature>
<accession>M0IMU5</accession>
<comment type="caution">
    <text evidence="2">The sequence shown here is derived from an EMBL/GenBank/DDBJ whole genome shotgun (WGS) entry which is preliminary data.</text>
</comment>
<sequence>MTDYHPDSTLFGGYRPFTNHLLLLIDEANVPSTLVPSAFSWFAPGASDSFEQSTTAAVELGYRLVKRRAFLRTLGTVGVCTAIAGCTTRSNEEPTPTPTPNPGDEAVSPDPSPQLSVLNAVEDLGMDPTGQEAIDDILDDAYEDDTVVEFPPGDYLVTREHDWDRGVSNFQLVGLGKSHKDVQFVFPTNGSGEQFRMLRITSGDSHVLKNFSIQQTDDDTTSADIWLANDDGALIEDVEWLGRTPSDSHARDQLLLFDCTSVDGVNVARRVYMREGAELPGYPNGVAGIRITERSVGEVKMIDCHIEQRGSSSFRATHTRGVLRVEGGLFKNNDNTNMRISAGDHPSKTSWIKGATVVVDADNLNEHAHDGDKLDSPEGLRIDSTGHGYTGVLIEDCDFIFRSSPFSPGIITAPTYGSHGGFTLRNCRIINDTSVQTIHAGPVDTAIADEPWGMVLDNVTITGSCTRQPYGSAVVIGNNRNRSRIIDSCIHLPDGRVGGVLVDTADDCSIENTSINVSGPPTRTRGTTTLSLQNVSHTETCAFRDR</sequence>
<organism evidence="2 3">
    <name type="scientific">Haloferax mucosum ATCC BAA-1512</name>
    <dbReference type="NCBI Taxonomy" id="662479"/>
    <lineage>
        <taxon>Archaea</taxon>
        <taxon>Methanobacteriati</taxon>
        <taxon>Methanobacteriota</taxon>
        <taxon>Stenosarchaea group</taxon>
        <taxon>Halobacteria</taxon>
        <taxon>Halobacteriales</taxon>
        <taxon>Haloferacaceae</taxon>
        <taxon>Haloferax</taxon>
    </lineage>
</organism>
<evidence type="ECO:0000256" key="1">
    <source>
        <dbReference type="SAM" id="MobiDB-lite"/>
    </source>
</evidence>
<evidence type="ECO:0008006" key="4">
    <source>
        <dbReference type="Google" id="ProtNLM"/>
    </source>
</evidence>
<dbReference type="AlphaFoldDB" id="M0IMU5"/>